<dbReference type="Pfam" id="PF04612">
    <property type="entry name" value="T2SSM"/>
    <property type="match status" value="1"/>
</dbReference>
<dbReference type="OrthoDB" id="8563628at2"/>
<keyword evidence="1" id="KW-0472">Membrane</keyword>
<keyword evidence="1" id="KW-0812">Transmembrane</keyword>
<name>A0A516SCZ8_9NEIS</name>
<dbReference type="AlphaFoldDB" id="A0A516SCZ8"/>
<keyword evidence="1" id="KW-1133">Transmembrane helix</keyword>
<sequence length="156" mass="16562">MKSHLAPLIEFWKQRNTRERAILAAGGGLLLLALIYGLVIAPVARERARLQASLPGLRADVARFQRDLQEAKGQPAGAANSGDISALVMAAGWPAGTATVDSKDDKHGAVHAKSVAWPSLTALMAAAQSQGWKLSKLSVRSPDGTDTVDADLEWTR</sequence>
<gene>
    <name evidence="2" type="ORF">FNU76_06465</name>
</gene>
<proteinExistence type="predicted"/>
<feature type="transmembrane region" description="Helical" evidence="1">
    <location>
        <begin position="21"/>
        <end position="44"/>
    </location>
</feature>
<dbReference type="GO" id="GO:0015628">
    <property type="term" value="P:protein secretion by the type II secretion system"/>
    <property type="evidence" value="ECO:0007669"/>
    <property type="project" value="InterPro"/>
</dbReference>
<evidence type="ECO:0000313" key="2">
    <source>
        <dbReference type="EMBL" id="QDQ26021.1"/>
    </source>
</evidence>
<dbReference type="EMBL" id="CP041730">
    <property type="protein sequence ID" value="QDQ26021.1"/>
    <property type="molecule type" value="Genomic_DNA"/>
</dbReference>
<dbReference type="GO" id="GO:0015627">
    <property type="term" value="C:type II protein secretion system complex"/>
    <property type="evidence" value="ECO:0007669"/>
    <property type="project" value="InterPro"/>
</dbReference>
<keyword evidence="3" id="KW-1185">Reference proteome</keyword>
<dbReference type="KEGG" id="cari:FNU76_06465"/>
<dbReference type="Proteomes" id="UP000317550">
    <property type="component" value="Chromosome"/>
</dbReference>
<organism evidence="2 3">
    <name type="scientific">Chitinimonas arctica</name>
    <dbReference type="NCBI Taxonomy" id="2594795"/>
    <lineage>
        <taxon>Bacteria</taxon>
        <taxon>Pseudomonadati</taxon>
        <taxon>Pseudomonadota</taxon>
        <taxon>Betaproteobacteria</taxon>
        <taxon>Neisseriales</taxon>
        <taxon>Chitinibacteraceae</taxon>
        <taxon>Chitinimonas</taxon>
    </lineage>
</organism>
<reference evidence="3" key="1">
    <citation type="submission" date="2019-07" db="EMBL/GenBank/DDBJ databases">
        <title>Chitinimonas sp. nov., isolated from Ny-Alesund, arctica soil.</title>
        <authorList>
            <person name="Xu Q."/>
            <person name="Peng F."/>
        </authorList>
    </citation>
    <scope>NUCLEOTIDE SEQUENCE [LARGE SCALE GENOMIC DNA]</scope>
    <source>
        <strain evidence="3">R3-44</strain>
    </source>
</reference>
<evidence type="ECO:0000256" key="1">
    <source>
        <dbReference type="SAM" id="Phobius"/>
    </source>
</evidence>
<protein>
    <submittedName>
        <fullName evidence="2">Type II secretion system protein M</fullName>
    </submittedName>
</protein>
<accession>A0A516SCZ8</accession>
<evidence type="ECO:0000313" key="3">
    <source>
        <dbReference type="Proteomes" id="UP000317550"/>
    </source>
</evidence>
<dbReference type="InterPro" id="IPR007690">
    <property type="entry name" value="T2SS_GspM"/>
</dbReference>
<dbReference type="RefSeq" id="WP_144277420.1">
    <property type="nucleotide sequence ID" value="NZ_CP041730.1"/>
</dbReference>